<dbReference type="PRINTS" id="PR00368">
    <property type="entry name" value="FADPNR"/>
</dbReference>
<comment type="caution">
    <text evidence="12">The sequence shown here is derived from an EMBL/GenBank/DDBJ whole genome shotgun (WGS) entry which is preliminary data.</text>
</comment>
<comment type="cofactor">
    <cofactor evidence="2">
        <name>[4Fe-4S] cluster</name>
        <dbReference type="ChEBI" id="CHEBI:49883"/>
    </cofactor>
</comment>
<dbReference type="RefSeq" id="WP_104434022.1">
    <property type="nucleotide sequence ID" value="NZ_PTJA01000001.1"/>
</dbReference>
<keyword evidence="9" id="KW-0411">Iron-sulfur</keyword>
<evidence type="ECO:0000313" key="12">
    <source>
        <dbReference type="EMBL" id="PPK83335.1"/>
    </source>
</evidence>
<dbReference type="GO" id="GO:0046872">
    <property type="term" value="F:metal ion binding"/>
    <property type="evidence" value="ECO:0007669"/>
    <property type="project" value="UniProtKB-KW"/>
</dbReference>
<proteinExistence type="inferred from homology"/>
<dbReference type="GO" id="GO:0016491">
    <property type="term" value="F:oxidoreductase activity"/>
    <property type="evidence" value="ECO:0007669"/>
    <property type="project" value="UniProtKB-KW"/>
</dbReference>
<dbReference type="Pfam" id="PF07992">
    <property type="entry name" value="Pyr_redox_2"/>
    <property type="match status" value="1"/>
</dbReference>
<keyword evidence="6" id="KW-0479">Metal-binding</keyword>
<dbReference type="PANTHER" id="PTHR42917">
    <property type="entry name" value="2,4-DIENOYL-COA REDUCTASE"/>
    <property type="match status" value="1"/>
</dbReference>
<dbReference type="Pfam" id="PF00724">
    <property type="entry name" value="Oxidored_FMN"/>
    <property type="match status" value="1"/>
</dbReference>
<dbReference type="GO" id="GO:0010181">
    <property type="term" value="F:FMN binding"/>
    <property type="evidence" value="ECO:0007669"/>
    <property type="project" value="InterPro"/>
</dbReference>
<dbReference type="AlphaFoldDB" id="A0A2S6HYU6"/>
<dbReference type="OrthoDB" id="9772736at2"/>
<feature type="domain" description="NADH:flavin oxidoreductase/NADH oxidase N-terminal" evidence="10">
    <location>
        <begin position="6"/>
        <end position="345"/>
    </location>
</feature>
<dbReference type="Gene3D" id="3.40.50.720">
    <property type="entry name" value="NAD(P)-binding Rossmann-like Domain"/>
    <property type="match status" value="1"/>
</dbReference>
<evidence type="ECO:0000256" key="9">
    <source>
        <dbReference type="ARBA" id="ARBA00023014"/>
    </source>
</evidence>
<keyword evidence="13" id="KW-1185">Reference proteome</keyword>
<dbReference type="InterPro" id="IPR013785">
    <property type="entry name" value="Aldolase_TIM"/>
</dbReference>
<evidence type="ECO:0000256" key="5">
    <source>
        <dbReference type="ARBA" id="ARBA00022643"/>
    </source>
</evidence>
<evidence type="ECO:0000259" key="11">
    <source>
        <dbReference type="Pfam" id="PF07992"/>
    </source>
</evidence>
<feature type="domain" description="FAD/NAD(P)-binding" evidence="11">
    <location>
        <begin position="389"/>
        <end position="624"/>
    </location>
</feature>
<evidence type="ECO:0000256" key="3">
    <source>
        <dbReference type="ARBA" id="ARBA00011048"/>
    </source>
</evidence>
<keyword evidence="4" id="KW-0285">Flavoprotein</keyword>
<dbReference type="PANTHER" id="PTHR42917:SF2">
    <property type="entry name" value="2,4-DIENOYL-COA REDUCTASE [(2E)-ENOYL-COA-PRODUCING]"/>
    <property type="match status" value="1"/>
</dbReference>
<dbReference type="InterPro" id="IPR051793">
    <property type="entry name" value="NADH:flavin_oxidoreductase"/>
</dbReference>
<evidence type="ECO:0000256" key="7">
    <source>
        <dbReference type="ARBA" id="ARBA00023002"/>
    </source>
</evidence>
<evidence type="ECO:0000256" key="8">
    <source>
        <dbReference type="ARBA" id="ARBA00023004"/>
    </source>
</evidence>
<dbReference type="Gene3D" id="3.20.20.70">
    <property type="entry name" value="Aldolase class I"/>
    <property type="match status" value="1"/>
</dbReference>
<dbReference type="SUPFAM" id="SSF51905">
    <property type="entry name" value="FAD/NAD(P)-binding domain"/>
    <property type="match status" value="1"/>
</dbReference>
<dbReference type="GO" id="GO:0051536">
    <property type="term" value="F:iron-sulfur cluster binding"/>
    <property type="evidence" value="ECO:0007669"/>
    <property type="project" value="UniProtKB-KW"/>
</dbReference>
<accession>A0A2S6HYU6</accession>
<evidence type="ECO:0000256" key="1">
    <source>
        <dbReference type="ARBA" id="ARBA00001917"/>
    </source>
</evidence>
<evidence type="ECO:0000256" key="2">
    <source>
        <dbReference type="ARBA" id="ARBA00001966"/>
    </source>
</evidence>
<evidence type="ECO:0000259" key="10">
    <source>
        <dbReference type="Pfam" id="PF00724"/>
    </source>
</evidence>
<dbReference type="InterPro" id="IPR036188">
    <property type="entry name" value="FAD/NAD-bd_sf"/>
</dbReference>
<gene>
    <name evidence="12" type="ORF">BXY41_101398</name>
</gene>
<name>A0A2S6HYU6_9FIRM</name>
<keyword evidence="7" id="KW-0560">Oxidoreductase</keyword>
<protein>
    <submittedName>
        <fullName evidence="12">2,4-dienoyl-CoA reductase-like NADH-dependent reductase (Old Yellow Enzyme family)</fullName>
    </submittedName>
</protein>
<comment type="similarity">
    <text evidence="3">In the N-terminal section; belongs to the NADH:flavin oxidoreductase/NADH oxidase family.</text>
</comment>
<dbReference type="InterPro" id="IPR001155">
    <property type="entry name" value="OxRdtase_FMN_N"/>
</dbReference>
<sequence>MNYPNLFSPLKIGSLTIRNRVVMGAMGNMTANPDQTVSDKEIAYYAARAKGGVGLIVNEVTRVNDEHGMMGDRQTSVTDDKFIPDLTRLADAVHYYDGAIFVQLHHPGRQTAVPGGMCATPSGVKSLLINWPCFEMTTQQVEELVKQFVDGAERCKKAGIDGVEIHAAHGYMLNQFLSPYTNKRTDKYGGSPQKRARIIQEIVTGIRERLGDYPIMLRISADEFLERSVFPIPENETGLKLEESIEIVKYLVPFGIDAVNVSAGVYETMNEAWEPVSYPEGWKVYLAEEIKKVIDVPVFAVGVIRNPEFAERIIAQGRTDGVTIARGLLADPEWCNKAESGRTDEIRRCISCLNCMETMFDGINCSVNPRTGQEWFYNDIENNGNGRCIAVIGAGPAGMEAALTLAQRGFAVTLFEKCDHLGGQVWLGSKPPCKEKMGWMGEYYESMFQKLNVDVRLNTPATAEEIKKLNPHAVFVATGSKPVIPGSIPGVSGSNVYTTEEILSGKTTFSNKKIAVIGSGLTGMETAELLASMGNTLEIVDMADEIGPGAYWQPLTDIKKKLGASNPEYYPGHKLLEILPDGVILEDKDGNKKTLAADAVVLSLGVKPENRLADELKKEFMNVIVIGDANHIGRIKQAVASGYREAYKLR</sequence>
<dbReference type="SUPFAM" id="SSF51395">
    <property type="entry name" value="FMN-linked oxidoreductases"/>
    <property type="match status" value="1"/>
</dbReference>
<organism evidence="12 13">
    <name type="scientific">Lacrimispora xylanisolvens</name>
    <dbReference type="NCBI Taxonomy" id="384636"/>
    <lineage>
        <taxon>Bacteria</taxon>
        <taxon>Bacillati</taxon>
        <taxon>Bacillota</taxon>
        <taxon>Clostridia</taxon>
        <taxon>Lachnospirales</taxon>
        <taxon>Lachnospiraceae</taxon>
        <taxon>Lacrimispora</taxon>
    </lineage>
</organism>
<dbReference type="PRINTS" id="PR00469">
    <property type="entry name" value="PNDRDTASEII"/>
</dbReference>
<evidence type="ECO:0000256" key="4">
    <source>
        <dbReference type="ARBA" id="ARBA00022630"/>
    </source>
</evidence>
<evidence type="ECO:0000313" key="13">
    <source>
        <dbReference type="Proteomes" id="UP000237749"/>
    </source>
</evidence>
<dbReference type="Gene3D" id="3.50.50.60">
    <property type="entry name" value="FAD/NAD(P)-binding domain"/>
    <property type="match status" value="1"/>
</dbReference>
<evidence type="ECO:0000256" key="6">
    <source>
        <dbReference type="ARBA" id="ARBA00022723"/>
    </source>
</evidence>
<keyword evidence="8" id="KW-0408">Iron</keyword>
<dbReference type="EMBL" id="PTJA01000001">
    <property type="protein sequence ID" value="PPK83335.1"/>
    <property type="molecule type" value="Genomic_DNA"/>
</dbReference>
<keyword evidence="5" id="KW-0288">FMN</keyword>
<comment type="cofactor">
    <cofactor evidence="1">
        <name>FMN</name>
        <dbReference type="ChEBI" id="CHEBI:58210"/>
    </cofactor>
</comment>
<dbReference type="CDD" id="cd02803">
    <property type="entry name" value="OYE_like_FMN_family"/>
    <property type="match status" value="1"/>
</dbReference>
<reference evidence="12 13" key="1">
    <citation type="submission" date="2018-02" db="EMBL/GenBank/DDBJ databases">
        <title>Genomic Encyclopedia of Archaeal and Bacterial Type Strains, Phase II (KMG-II): from individual species to whole genera.</title>
        <authorList>
            <person name="Goeker M."/>
        </authorList>
    </citation>
    <scope>NUCLEOTIDE SEQUENCE [LARGE SCALE GENOMIC DNA]</scope>
    <source>
        <strain evidence="12 13">DSM 3808</strain>
    </source>
</reference>
<dbReference type="Proteomes" id="UP000237749">
    <property type="component" value="Unassembled WGS sequence"/>
</dbReference>
<dbReference type="InterPro" id="IPR023753">
    <property type="entry name" value="FAD/NAD-binding_dom"/>
</dbReference>